<evidence type="ECO:0000313" key="1">
    <source>
        <dbReference type="EMBL" id="MBO8452321.1"/>
    </source>
</evidence>
<evidence type="ECO:0000313" key="2">
    <source>
        <dbReference type="Proteomes" id="UP000823661"/>
    </source>
</evidence>
<reference evidence="1" key="1">
    <citation type="submission" date="2020-10" db="EMBL/GenBank/DDBJ databases">
        <authorList>
            <person name="Gilroy R."/>
        </authorList>
    </citation>
    <scope>NUCLEOTIDE SEQUENCE</scope>
    <source>
        <strain evidence="1">B1-20833</strain>
    </source>
</reference>
<dbReference type="AlphaFoldDB" id="A0A9D9EUV8"/>
<dbReference type="EMBL" id="JADIMI010000052">
    <property type="protein sequence ID" value="MBO8452321.1"/>
    <property type="molecule type" value="Genomic_DNA"/>
</dbReference>
<dbReference type="Proteomes" id="UP000823661">
    <property type="component" value="Unassembled WGS sequence"/>
</dbReference>
<evidence type="ECO:0008006" key="3">
    <source>
        <dbReference type="Google" id="ProtNLM"/>
    </source>
</evidence>
<name>A0A9D9EUV8_9BACT</name>
<gene>
    <name evidence="1" type="ORF">IAC06_05500</name>
</gene>
<proteinExistence type="predicted"/>
<reference evidence="1" key="2">
    <citation type="journal article" date="2021" name="PeerJ">
        <title>Extensive microbial diversity within the chicken gut microbiome revealed by metagenomics and culture.</title>
        <authorList>
            <person name="Gilroy R."/>
            <person name="Ravi A."/>
            <person name="Getino M."/>
            <person name="Pursley I."/>
            <person name="Horton D.L."/>
            <person name="Alikhan N.F."/>
            <person name="Baker D."/>
            <person name="Gharbi K."/>
            <person name="Hall N."/>
            <person name="Watson M."/>
            <person name="Adriaenssens E.M."/>
            <person name="Foster-Nyarko E."/>
            <person name="Jarju S."/>
            <person name="Secka A."/>
            <person name="Antonio M."/>
            <person name="Oren A."/>
            <person name="Chaudhuri R.R."/>
            <person name="La Ragione R."/>
            <person name="Hildebrand F."/>
            <person name="Pallen M.J."/>
        </authorList>
    </citation>
    <scope>NUCLEOTIDE SEQUENCE</scope>
    <source>
        <strain evidence="1">B1-20833</strain>
    </source>
</reference>
<dbReference type="PROSITE" id="PS51257">
    <property type="entry name" value="PROKAR_LIPOPROTEIN"/>
    <property type="match status" value="1"/>
</dbReference>
<accession>A0A9D9EUV8</accession>
<sequence length="191" mass="21986">MRKSVWILVVAVTTLLSCTDNDEIEKQIAVFREETIVLPELVKIEHREISEGKPEESLFKMVIYNDSLECSSCKIMHMEDVKDLYELTEEYPGLGIYTIFSPRQLEYDGAMVDLMRLNYPYALYVDMDGAFEKANPGLPDDKRFHSFLLDRDGHPVFIGNPTANEQLWVLFKEVLANLEANGGVYVEPEKR</sequence>
<organism evidence="1 2">
    <name type="scientific">Candidatus Cryptobacteroides intestinavium</name>
    <dbReference type="NCBI Taxonomy" id="2840766"/>
    <lineage>
        <taxon>Bacteria</taxon>
        <taxon>Pseudomonadati</taxon>
        <taxon>Bacteroidota</taxon>
        <taxon>Bacteroidia</taxon>
        <taxon>Bacteroidales</taxon>
        <taxon>Candidatus Cryptobacteroides</taxon>
    </lineage>
</organism>
<protein>
    <recommendedName>
        <fullName evidence="3">Thioredoxin domain-containing protein</fullName>
    </recommendedName>
</protein>
<comment type="caution">
    <text evidence="1">The sequence shown here is derived from an EMBL/GenBank/DDBJ whole genome shotgun (WGS) entry which is preliminary data.</text>
</comment>